<keyword evidence="1" id="KW-0812">Transmembrane</keyword>
<evidence type="ECO:0000313" key="3">
    <source>
        <dbReference type="Proteomes" id="UP000461880"/>
    </source>
</evidence>
<proteinExistence type="predicted"/>
<dbReference type="EMBL" id="VUMN01000048">
    <property type="protein sequence ID" value="MSS59749.1"/>
    <property type="molecule type" value="Genomic_DNA"/>
</dbReference>
<evidence type="ECO:0000256" key="1">
    <source>
        <dbReference type="SAM" id="Phobius"/>
    </source>
</evidence>
<comment type="caution">
    <text evidence="2">The sequence shown here is derived from an EMBL/GenBank/DDBJ whole genome shotgun (WGS) entry which is preliminary data.</text>
</comment>
<keyword evidence="1" id="KW-0472">Membrane</keyword>
<reference evidence="2 3" key="1">
    <citation type="submission" date="2019-08" db="EMBL/GenBank/DDBJ databases">
        <title>In-depth cultivation of the pig gut microbiome towards novel bacterial diversity and tailored functional studies.</title>
        <authorList>
            <person name="Wylensek D."/>
            <person name="Hitch T.C.A."/>
            <person name="Clavel T."/>
        </authorList>
    </citation>
    <scope>NUCLEOTIDE SEQUENCE [LARGE SCALE GENOMIC DNA]</scope>
    <source>
        <strain evidence="2 3">Oil+RF-744-GAM-WT-6</strain>
    </source>
</reference>
<dbReference type="InterPro" id="IPR010699">
    <property type="entry name" value="DUF1275"/>
</dbReference>
<evidence type="ECO:0000313" key="2">
    <source>
        <dbReference type="EMBL" id="MSS59749.1"/>
    </source>
</evidence>
<protein>
    <submittedName>
        <fullName evidence="2">DUF1275 domain-containing protein</fullName>
    </submittedName>
</protein>
<dbReference type="AlphaFoldDB" id="A0A7X2TGE3"/>
<keyword evidence="3" id="KW-1185">Reference proteome</keyword>
<sequence>MSEAPVTVFFLTLSGGMQDAYSYFVRGKVFANAQTGNIVLMSQHFFAGDLSGGLRYLVPLLAFSAGIFAAERIHASFAGTGRIHWRQVVVILEAVILLLVGLLPGSMDLAANALTSFCCAMQVEAFRKISGYGYASTMCIGNLRSGMEALSIYLRTHENEKLVRCLHYFGVIAVFALGAGLGSFLSSSMSHAMIWICSGFLLVSFLLMLKTESLQ</sequence>
<feature type="transmembrane region" description="Helical" evidence="1">
    <location>
        <begin position="165"/>
        <end position="186"/>
    </location>
</feature>
<organism evidence="2 3">
    <name type="scientific">Stecheria intestinalis</name>
    <dbReference type="NCBI Taxonomy" id="2606630"/>
    <lineage>
        <taxon>Bacteria</taxon>
        <taxon>Bacillati</taxon>
        <taxon>Bacillota</taxon>
        <taxon>Erysipelotrichia</taxon>
        <taxon>Erysipelotrichales</taxon>
        <taxon>Erysipelotrichaceae</taxon>
        <taxon>Stecheria</taxon>
    </lineage>
</organism>
<name>A0A7X2TGE3_9FIRM</name>
<keyword evidence="1" id="KW-1133">Transmembrane helix</keyword>
<dbReference type="Pfam" id="PF06912">
    <property type="entry name" value="DUF1275"/>
    <property type="match status" value="1"/>
</dbReference>
<feature type="transmembrane region" description="Helical" evidence="1">
    <location>
        <begin position="192"/>
        <end position="209"/>
    </location>
</feature>
<accession>A0A7X2TGE3</accession>
<feature type="transmembrane region" description="Helical" evidence="1">
    <location>
        <begin position="83"/>
        <end position="103"/>
    </location>
</feature>
<dbReference type="Proteomes" id="UP000461880">
    <property type="component" value="Unassembled WGS sequence"/>
</dbReference>
<gene>
    <name evidence="2" type="ORF">FYJ51_12685</name>
</gene>
<dbReference type="PANTHER" id="PTHR37314">
    <property type="entry name" value="SLR0142 PROTEIN"/>
    <property type="match status" value="1"/>
</dbReference>
<feature type="transmembrane region" description="Helical" evidence="1">
    <location>
        <begin position="53"/>
        <end position="71"/>
    </location>
</feature>
<dbReference type="PANTHER" id="PTHR37314:SF4">
    <property type="entry name" value="UPF0700 TRANSMEMBRANE PROTEIN YOAK"/>
    <property type="match status" value="1"/>
</dbReference>